<dbReference type="RefSeq" id="WP_183255166.1">
    <property type="nucleotide sequence ID" value="NZ_JACHEP010000017.1"/>
</dbReference>
<gene>
    <name evidence="3" type="ORF">HNQ34_002635</name>
</gene>
<protein>
    <submittedName>
        <fullName evidence="3">Spore coat protein SA</fullName>
    </submittedName>
</protein>
<keyword evidence="3" id="KW-0167">Capsid protein</keyword>
<dbReference type="PANTHER" id="PTHR12526">
    <property type="entry name" value="GLYCOSYLTRANSFERASE"/>
    <property type="match status" value="1"/>
</dbReference>
<evidence type="ECO:0000313" key="4">
    <source>
        <dbReference type="Proteomes" id="UP000520011"/>
    </source>
</evidence>
<dbReference type="Gene3D" id="3.40.50.2000">
    <property type="entry name" value="Glycogen Phosphorylase B"/>
    <property type="match status" value="2"/>
</dbReference>
<dbReference type="GO" id="GO:0016757">
    <property type="term" value="F:glycosyltransferase activity"/>
    <property type="evidence" value="ECO:0007669"/>
    <property type="project" value="InterPro"/>
</dbReference>
<proteinExistence type="predicted"/>
<dbReference type="Proteomes" id="UP000520011">
    <property type="component" value="Unassembled WGS sequence"/>
</dbReference>
<dbReference type="EMBL" id="JACHEP010000017">
    <property type="protein sequence ID" value="MBB5325534.1"/>
    <property type="molecule type" value="Genomic_DNA"/>
</dbReference>
<keyword evidence="4" id="KW-1185">Reference proteome</keyword>
<reference evidence="3 4" key="1">
    <citation type="submission" date="2020-08" db="EMBL/GenBank/DDBJ databases">
        <title>Genomic Encyclopedia of Type Strains, Phase IV (KMG-IV): sequencing the most valuable type-strain genomes for metagenomic binning, comparative biology and taxonomic classification.</title>
        <authorList>
            <person name="Goeker M."/>
        </authorList>
    </citation>
    <scope>NUCLEOTIDE SEQUENCE [LARGE SCALE GENOMIC DNA]</scope>
    <source>
        <strain evidence="3 4">DSM 16325</strain>
    </source>
</reference>
<organism evidence="3 4">
    <name type="scientific">Anoxybacteroides tepidamans</name>
    <dbReference type="NCBI Taxonomy" id="265948"/>
    <lineage>
        <taxon>Bacteria</taxon>
        <taxon>Bacillati</taxon>
        <taxon>Bacillota</taxon>
        <taxon>Bacilli</taxon>
        <taxon>Bacillales</taxon>
        <taxon>Anoxybacillaceae</taxon>
        <taxon>Anoxybacteroides</taxon>
    </lineage>
</organism>
<feature type="domain" description="Glycosyltransferase subfamily 4-like N-terminal" evidence="2">
    <location>
        <begin position="25"/>
        <end position="165"/>
    </location>
</feature>
<dbReference type="CDD" id="cd03801">
    <property type="entry name" value="GT4_PimA-like"/>
    <property type="match status" value="1"/>
</dbReference>
<evidence type="ECO:0000313" key="3">
    <source>
        <dbReference type="EMBL" id="MBB5325534.1"/>
    </source>
</evidence>
<dbReference type="Pfam" id="PF13439">
    <property type="entry name" value="Glyco_transf_4"/>
    <property type="match status" value="1"/>
</dbReference>
<evidence type="ECO:0000259" key="1">
    <source>
        <dbReference type="Pfam" id="PF00534"/>
    </source>
</evidence>
<feature type="domain" description="Glycosyl transferase family 1" evidence="1">
    <location>
        <begin position="180"/>
        <end position="354"/>
    </location>
</feature>
<dbReference type="InterPro" id="IPR001296">
    <property type="entry name" value="Glyco_trans_1"/>
</dbReference>
<dbReference type="InterPro" id="IPR028098">
    <property type="entry name" value="Glyco_trans_4-like_N"/>
</dbReference>
<dbReference type="AlphaFoldDB" id="A0A7W8IRX7"/>
<dbReference type="Pfam" id="PF00534">
    <property type="entry name" value="Glycos_transf_1"/>
    <property type="match status" value="1"/>
</dbReference>
<dbReference type="PANTHER" id="PTHR12526:SF638">
    <property type="entry name" value="SPORE COAT PROTEIN SA"/>
    <property type="match status" value="1"/>
</dbReference>
<comment type="caution">
    <text evidence="3">The sequence shown here is derived from an EMBL/GenBank/DDBJ whole genome shotgun (WGS) entry which is preliminary data.</text>
</comment>
<name>A0A7W8IRX7_9BACL</name>
<dbReference type="SUPFAM" id="SSF53756">
    <property type="entry name" value="UDP-Glycosyltransferase/glycogen phosphorylase"/>
    <property type="match status" value="1"/>
</dbReference>
<keyword evidence="3" id="KW-0946">Virion</keyword>
<accession>A0A7W8IRX7</accession>
<sequence length="375" mass="42807">MKIVFIATEKLPVPPIRGGAIQIYLESVAATISKKHDVTILSVQDPELPNIESRNGVTYIHFSKENYLPEIIEHLRMVRYDVVHICNRPLWVREIRKVAVDAQIVLSVHNEMFAEEKISFADGLECIHETKKIVTVSDYIGTTIYSRFPSAKQKVKTVYSGVDLQTFHPKWTQQGAKINESIRKELGLKNEKVILFVGRLSKVKGPHILLQAIPNIITEHPEARMVFVGSKWFSDNQVNHFVRHLYTVGAMYKDYVKFIQFVQPKDIPSLFAMADVFVCSSQWQEPLARVHYEAMAAGVPIITSRRGGNPEVIEHEKNGYVVDDFANPEAYAKWINALFTNPSLMEKMGRYGRTKAEKEFSWNVVASNLLSVYEE</sequence>
<evidence type="ECO:0000259" key="2">
    <source>
        <dbReference type="Pfam" id="PF13439"/>
    </source>
</evidence>